<evidence type="ECO:0000313" key="3">
    <source>
        <dbReference type="Proteomes" id="UP001500367"/>
    </source>
</evidence>
<dbReference type="InterPro" id="IPR024775">
    <property type="entry name" value="DinB-like"/>
</dbReference>
<dbReference type="Proteomes" id="UP001500367">
    <property type="component" value="Unassembled WGS sequence"/>
</dbReference>
<protein>
    <recommendedName>
        <fullName evidence="1">DinB-like domain-containing protein</fullName>
    </recommendedName>
</protein>
<keyword evidence="3" id="KW-1185">Reference proteome</keyword>
<dbReference type="Pfam" id="PF12867">
    <property type="entry name" value="DinB_2"/>
    <property type="match status" value="1"/>
</dbReference>
<feature type="domain" description="DinB-like" evidence="1">
    <location>
        <begin position="27"/>
        <end position="145"/>
    </location>
</feature>
<gene>
    <name evidence="2" type="ORF">GCM10022389_17940</name>
</gene>
<evidence type="ECO:0000259" key="1">
    <source>
        <dbReference type="Pfam" id="PF12867"/>
    </source>
</evidence>
<proteinExistence type="predicted"/>
<name>A0ABP7VTZ1_9FLAO</name>
<organism evidence="2 3">
    <name type="scientific">Flavobacterium cheonanense</name>
    <dbReference type="NCBI Taxonomy" id="706183"/>
    <lineage>
        <taxon>Bacteria</taxon>
        <taxon>Pseudomonadati</taxon>
        <taxon>Bacteroidota</taxon>
        <taxon>Flavobacteriia</taxon>
        <taxon>Flavobacteriales</taxon>
        <taxon>Flavobacteriaceae</taxon>
        <taxon>Flavobacterium</taxon>
    </lineage>
</organism>
<dbReference type="EMBL" id="BAABCT010000004">
    <property type="protein sequence ID" value="GAA4072932.1"/>
    <property type="molecule type" value="Genomic_DNA"/>
</dbReference>
<reference evidence="3" key="1">
    <citation type="journal article" date="2019" name="Int. J. Syst. Evol. Microbiol.">
        <title>The Global Catalogue of Microorganisms (GCM) 10K type strain sequencing project: providing services to taxonomists for standard genome sequencing and annotation.</title>
        <authorList>
            <consortium name="The Broad Institute Genomics Platform"/>
            <consortium name="The Broad Institute Genome Sequencing Center for Infectious Disease"/>
            <person name="Wu L."/>
            <person name="Ma J."/>
        </authorList>
    </citation>
    <scope>NUCLEOTIDE SEQUENCE [LARGE SCALE GENOMIC DNA]</scope>
    <source>
        <strain evidence="3">JCM 17069</strain>
    </source>
</reference>
<accession>A0ABP7VTZ1</accession>
<evidence type="ECO:0000313" key="2">
    <source>
        <dbReference type="EMBL" id="GAA4072932.1"/>
    </source>
</evidence>
<dbReference type="Gene3D" id="1.20.120.450">
    <property type="entry name" value="dinb family like domain"/>
    <property type="match status" value="1"/>
</dbReference>
<dbReference type="SUPFAM" id="SSF109854">
    <property type="entry name" value="DinB/YfiT-like putative metalloenzymes"/>
    <property type="match status" value="1"/>
</dbReference>
<comment type="caution">
    <text evidence="2">The sequence shown here is derived from an EMBL/GenBank/DDBJ whole genome shotgun (WGS) entry which is preliminary data.</text>
</comment>
<dbReference type="RefSeq" id="WP_344816378.1">
    <property type="nucleotide sequence ID" value="NZ_BAABCT010000004.1"/>
</dbReference>
<sequence length="150" mass="17941">MKEKITKFEFVLNELTASNIFIKATDFEIKPSENKWSKKEVLGHLIDSAINNIQRFTEIQTFEKPYKIRTYNPDGLVKSNDYQNKNNQELFDLWMNLNLHILHIVKNQTNETLTYKLILPNGELSDLQFLIEDYFDHLYHHLNQINPEWI</sequence>
<dbReference type="InterPro" id="IPR034660">
    <property type="entry name" value="DinB/YfiT-like"/>
</dbReference>